<dbReference type="HAMAP" id="MF_00261">
    <property type="entry name" value="RNApol_arch_Rpo11"/>
    <property type="match status" value="1"/>
</dbReference>
<reference evidence="9" key="1">
    <citation type="submission" date="2014-02" db="EMBL/GenBank/DDBJ databases">
        <authorList>
            <person name="Genoscope - CEA"/>
        </authorList>
    </citation>
    <scope>NUCLEOTIDE SEQUENCE</scope>
    <source>
        <strain evidence="9">LS3</strain>
    </source>
</reference>
<dbReference type="InterPro" id="IPR033898">
    <property type="entry name" value="RNAP_AC19"/>
</dbReference>
<evidence type="ECO:0000256" key="1">
    <source>
        <dbReference type="ARBA" id="ARBA00004123"/>
    </source>
</evidence>
<keyword evidence="5" id="KW-0539">Nucleus</keyword>
<keyword evidence="3" id="KW-0240">DNA-directed RNA polymerase</keyword>
<proteinExistence type="inferred from homology"/>
<comment type="subcellular location">
    <subcellularLocation>
        <location evidence="1">Nucleus</location>
    </subcellularLocation>
</comment>
<dbReference type="InterPro" id="IPR036603">
    <property type="entry name" value="RBP11-like"/>
</dbReference>
<dbReference type="InterPro" id="IPR022905">
    <property type="entry name" value="Rpo11-like"/>
</dbReference>
<dbReference type="PANTHER" id="PTHR13946:SF28">
    <property type="entry name" value="DNA-DIRECTED RNA POLYMERASES I AND III SUBUNIT RPAC2"/>
    <property type="match status" value="1"/>
</dbReference>
<evidence type="ECO:0000256" key="6">
    <source>
        <dbReference type="ARBA" id="ARBA00025751"/>
    </source>
</evidence>
<dbReference type="GO" id="GO:0046983">
    <property type="term" value="F:protein dimerization activity"/>
    <property type="evidence" value="ECO:0007669"/>
    <property type="project" value="InterPro"/>
</dbReference>
<dbReference type="Pfam" id="PF13656">
    <property type="entry name" value="RNA_pol_L_2"/>
    <property type="match status" value="1"/>
</dbReference>
<dbReference type="PROSITE" id="PS01154">
    <property type="entry name" value="RNA_POL_L_13KD"/>
    <property type="match status" value="1"/>
</dbReference>
<keyword evidence="9" id="KW-0548">Nucleotidyltransferase</keyword>
<dbReference type="InterPro" id="IPR009025">
    <property type="entry name" value="RBP11-like_dimer"/>
</dbReference>
<dbReference type="CDD" id="cd07029">
    <property type="entry name" value="RNAP_I_III_AC19"/>
    <property type="match status" value="1"/>
</dbReference>
<feature type="compositionally biased region" description="Basic and acidic residues" evidence="7">
    <location>
        <begin position="1"/>
        <end position="19"/>
    </location>
</feature>
<evidence type="ECO:0000313" key="9">
    <source>
        <dbReference type="EMBL" id="CDP35136.1"/>
    </source>
</evidence>
<dbReference type="EMBL" id="HG937693">
    <property type="protein sequence ID" value="CDP35136.1"/>
    <property type="molecule type" value="Genomic_DNA"/>
</dbReference>
<dbReference type="FunFam" id="3.30.1360.10:FF:000006">
    <property type="entry name" value="DNA-directed RNA polymerases I and III subunit RPAC2"/>
    <property type="match status" value="1"/>
</dbReference>
<dbReference type="GO" id="GO:0006362">
    <property type="term" value="P:transcription elongation by RNA polymerase I"/>
    <property type="evidence" value="ECO:0007669"/>
    <property type="project" value="TreeGrafter"/>
</dbReference>
<dbReference type="AlphaFoldDB" id="A0A060T7I3"/>
<gene>
    <name evidence="9" type="ORF">GNLVRS02_ARAD1C28380g</name>
</gene>
<dbReference type="GO" id="GO:0003677">
    <property type="term" value="F:DNA binding"/>
    <property type="evidence" value="ECO:0007669"/>
    <property type="project" value="InterPro"/>
</dbReference>
<feature type="region of interest" description="Disordered" evidence="7">
    <location>
        <begin position="1"/>
        <end position="26"/>
    </location>
</feature>
<dbReference type="GO" id="GO:0005736">
    <property type="term" value="C:RNA polymerase I complex"/>
    <property type="evidence" value="ECO:0007669"/>
    <property type="project" value="TreeGrafter"/>
</dbReference>
<dbReference type="GO" id="GO:0055029">
    <property type="term" value="C:nuclear DNA-directed RNA polymerase complex"/>
    <property type="evidence" value="ECO:0007669"/>
    <property type="project" value="UniProtKB-ARBA"/>
</dbReference>
<dbReference type="GO" id="GO:0006383">
    <property type="term" value="P:transcription by RNA polymerase III"/>
    <property type="evidence" value="ECO:0007669"/>
    <property type="project" value="TreeGrafter"/>
</dbReference>
<sequence length="136" mass="15225">MPEAQKEDVVMGESMHGEDPVAPVDASEFRDPEKIIILPGASEDGTAASFQIKNEDHTLGNSLRYMIMKNPDVEFCGYSIPHPSEAKLNIRIQTYGDITAVQALHKGLNDLVDMCDHVADVFRDRMTRDDYTQIDE</sequence>
<evidence type="ECO:0000256" key="4">
    <source>
        <dbReference type="ARBA" id="ARBA00023163"/>
    </source>
</evidence>
<name>A0A060T7I3_BLAAD</name>
<dbReference type="PhylomeDB" id="A0A060T7I3"/>
<dbReference type="SUPFAM" id="SSF55257">
    <property type="entry name" value="RBP11-like subunits of RNA polymerase"/>
    <property type="match status" value="1"/>
</dbReference>
<dbReference type="Gene3D" id="3.30.1360.10">
    <property type="entry name" value="RNA polymerase, RBP11-like subunit"/>
    <property type="match status" value="1"/>
</dbReference>
<protein>
    <recommendedName>
        <fullName evidence="2">DNA-directed RNA polymerases I and III subunit RPAC2</fullName>
    </recommendedName>
</protein>
<reference evidence="9" key="2">
    <citation type="submission" date="2014-06" db="EMBL/GenBank/DDBJ databases">
        <title>The complete genome of Blastobotrys (Arxula) adeninivorans LS3 - a yeast of biotechnological interest.</title>
        <authorList>
            <person name="Kunze G."/>
            <person name="Gaillardin C."/>
            <person name="Czernicka M."/>
            <person name="Durrens P."/>
            <person name="Martin T."/>
            <person name="Boer E."/>
            <person name="Gabaldon T."/>
            <person name="Cruz J."/>
            <person name="Talla E."/>
            <person name="Marck C."/>
            <person name="Goffeau A."/>
            <person name="Barbe V."/>
            <person name="Baret P."/>
            <person name="Baronian K."/>
            <person name="Beier S."/>
            <person name="Bleykasten C."/>
            <person name="Bode R."/>
            <person name="Casaregola S."/>
            <person name="Despons L."/>
            <person name="Fairhead C."/>
            <person name="Giersberg M."/>
            <person name="Gierski P."/>
            <person name="Hahnel U."/>
            <person name="Hartmann A."/>
            <person name="Jankowska D."/>
            <person name="Jubin C."/>
            <person name="Jung P."/>
            <person name="Lafontaine I."/>
            <person name="Leh-Louis V."/>
            <person name="Lemaire M."/>
            <person name="Marcet-Houben M."/>
            <person name="Mascher M."/>
            <person name="Morel G."/>
            <person name="Richard G.-F."/>
            <person name="Riechen J."/>
            <person name="Sacerdot C."/>
            <person name="Sarkar A."/>
            <person name="Savel G."/>
            <person name="Schacherer J."/>
            <person name="Sherman D."/>
            <person name="Straub M.-L."/>
            <person name="Stein N."/>
            <person name="Thierry A."/>
            <person name="Trautwein-Schult A."/>
            <person name="Westhof E."/>
            <person name="Worch S."/>
            <person name="Dujon B."/>
            <person name="Souciet J.-L."/>
            <person name="Wincker P."/>
            <person name="Scholz U."/>
            <person name="Neuveglise N."/>
        </authorList>
    </citation>
    <scope>NUCLEOTIDE SEQUENCE</scope>
    <source>
        <strain evidence="9">LS3</strain>
    </source>
</reference>
<accession>A0A060T7I3</accession>
<dbReference type="GO" id="GO:0003899">
    <property type="term" value="F:DNA-directed RNA polymerase activity"/>
    <property type="evidence" value="ECO:0007669"/>
    <property type="project" value="InterPro"/>
</dbReference>
<organism evidence="9">
    <name type="scientific">Blastobotrys adeninivorans</name>
    <name type="common">Yeast</name>
    <name type="synonym">Arxula adeninivorans</name>
    <dbReference type="NCBI Taxonomy" id="409370"/>
    <lineage>
        <taxon>Eukaryota</taxon>
        <taxon>Fungi</taxon>
        <taxon>Dikarya</taxon>
        <taxon>Ascomycota</taxon>
        <taxon>Saccharomycotina</taxon>
        <taxon>Dipodascomycetes</taxon>
        <taxon>Dipodascales</taxon>
        <taxon>Trichomonascaceae</taxon>
        <taxon>Blastobotrys</taxon>
    </lineage>
</organism>
<evidence type="ECO:0000256" key="7">
    <source>
        <dbReference type="SAM" id="MobiDB-lite"/>
    </source>
</evidence>
<dbReference type="PANTHER" id="PTHR13946">
    <property type="entry name" value="DNA-DIRECTED RNA POLYMERASE I,II,III"/>
    <property type="match status" value="1"/>
</dbReference>
<feature type="domain" description="DNA-directed RNA polymerase RBP11-like dimerisation" evidence="8">
    <location>
        <begin position="48"/>
        <end position="119"/>
    </location>
</feature>
<evidence type="ECO:0000256" key="3">
    <source>
        <dbReference type="ARBA" id="ARBA00022478"/>
    </source>
</evidence>
<keyword evidence="9" id="KW-0808">Transferase</keyword>
<comment type="similarity">
    <text evidence="6">Belongs to the archaeal Rpo11/eukaryotic RPB11/RPC19 RNA polymerase subunit family.</text>
</comment>
<dbReference type="GO" id="GO:0005666">
    <property type="term" value="C:RNA polymerase III complex"/>
    <property type="evidence" value="ECO:0007669"/>
    <property type="project" value="TreeGrafter"/>
</dbReference>
<evidence type="ECO:0000256" key="2">
    <source>
        <dbReference type="ARBA" id="ARBA00022079"/>
    </source>
</evidence>
<dbReference type="InterPro" id="IPR008193">
    <property type="entry name" value="RNA_pol_Rpb11_13-16kDa_CS"/>
</dbReference>
<keyword evidence="4" id="KW-0804">Transcription</keyword>
<evidence type="ECO:0000259" key="8">
    <source>
        <dbReference type="Pfam" id="PF13656"/>
    </source>
</evidence>
<evidence type="ECO:0000256" key="5">
    <source>
        <dbReference type="ARBA" id="ARBA00023242"/>
    </source>
</evidence>